<dbReference type="GO" id="GO:0008270">
    <property type="term" value="F:zinc ion binding"/>
    <property type="evidence" value="ECO:0007669"/>
    <property type="project" value="UniProtKB-UniRule"/>
</dbReference>
<evidence type="ECO:0000256" key="5">
    <source>
        <dbReference type="ARBA" id="ARBA00022723"/>
    </source>
</evidence>
<dbReference type="EMBL" id="FZQA01000001">
    <property type="protein sequence ID" value="SNT68023.1"/>
    <property type="molecule type" value="Genomic_DNA"/>
</dbReference>
<dbReference type="CDD" id="cd06257">
    <property type="entry name" value="DnaJ"/>
    <property type="match status" value="1"/>
</dbReference>
<keyword evidence="9 14" id="KW-0346">Stress response</keyword>
<feature type="binding site" evidence="14">
    <location>
        <position position="166"/>
    </location>
    <ligand>
        <name>Zn(2+)</name>
        <dbReference type="ChEBI" id="CHEBI:29105"/>
        <label>2</label>
    </ligand>
</feature>
<organism evidence="18 19">
    <name type="scientific">Amphiplicatus metriothermophilus</name>
    <dbReference type="NCBI Taxonomy" id="1519374"/>
    <lineage>
        <taxon>Bacteria</taxon>
        <taxon>Pseudomonadati</taxon>
        <taxon>Pseudomonadota</taxon>
        <taxon>Alphaproteobacteria</taxon>
        <taxon>Parvularculales</taxon>
        <taxon>Parvularculaceae</taxon>
        <taxon>Amphiplicatus</taxon>
    </lineage>
</organism>
<sequence length="382" mass="41372">MAQQCYYDILNVDRGADQAAIKAAFRKAALKYHPDRNRDDPSAEQKFKEINEAYEILSDPQKRAAYDRYGRAAFNGGLNGAHGFGGPHGFSAASFADVFDDIFGEFMGPRARARGPGRGADLKYTLEITLREAFTGKKAEIVVPGSVACETCSGSGARPGAGPSTCQTCRGAGRVRMTQGFFTIERTCPACGGEGRVVTDPCTDCRGQGRVRRERKLVVDVPAGIEDGTRIRLSGEGEAGPRGGPEGDLYIFVKVRGHELFERDGADLYCELPVPMTTAALGGEIEAPTIEGGKVKISIPEGVQTGKRFRVRGKGMTRLHDKGRGDLYVEIKVETPVGLNARQKELLRQFCEEGGGGEECCPQSKGFFQRARAFWESIADGR</sequence>
<dbReference type="GO" id="GO:0042026">
    <property type="term" value="P:protein refolding"/>
    <property type="evidence" value="ECO:0007669"/>
    <property type="project" value="TreeGrafter"/>
</dbReference>
<comment type="domain">
    <text evidence="14">The J domain is necessary and sufficient to stimulate DnaK ATPase activity. Zinc center 1 plays an important role in the autonomous, DnaK-independent chaperone activity of DnaJ. Zinc center 2 is essential for interaction with DnaK and for DnaJ activity.</text>
</comment>
<keyword evidence="6 14" id="KW-0677">Repeat</keyword>
<evidence type="ECO:0000256" key="2">
    <source>
        <dbReference type="ARBA" id="ARBA00011738"/>
    </source>
</evidence>
<dbReference type="SUPFAM" id="SSF57938">
    <property type="entry name" value="DnaJ/Hsp40 cysteine-rich domain"/>
    <property type="match status" value="1"/>
</dbReference>
<evidence type="ECO:0000256" key="4">
    <source>
        <dbReference type="ARBA" id="ARBA00022705"/>
    </source>
</evidence>
<evidence type="ECO:0000256" key="3">
    <source>
        <dbReference type="ARBA" id="ARBA00022490"/>
    </source>
</evidence>
<evidence type="ECO:0000256" key="7">
    <source>
        <dbReference type="ARBA" id="ARBA00022771"/>
    </source>
</evidence>
<dbReference type="NCBIfam" id="TIGR02349">
    <property type="entry name" value="DnaJ_bact"/>
    <property type="match status" value="1"/>
</dbReference>
<dbReference type="SUPFAM" id="SSF46565">
    <property type="entry name" value="Chaperone J-domain"/>
    <property type="match status" value="1"/>
</dbReference>
<feature type="binding site" evidence="14">
    <location>
        <position position="152"/>
    </location>
    <ligand>
        <name>Zn(2+)</name>
        <dbReference type="ChEBI" id="CHEBI:29105"/>
        <label>1</label>
    </ligand>
</feature>
<dbReference type="Gene3D" id="2.10.230.10">
    <property type="entry name" value="Heat shock protein DnaJ, cysteine-rich domain"/>
    <property type="match status" value="1"/>
</dbReference>
<keyword evidence="19" id="KW-1185">Reference proteome</keyword>
<evidence type="ECO:0000256" key="14">
    <source>
        <dbReference type="HAMAP-Rule" id="MF_01152"/>
    </source>
</evidence>
<dbReference type="GO" id="GO:0005524">
    <property type="term" value="F:ATP binding"/>
    <property type="evidence" value="ECO:0007669"/>
    <property type="project" value="InterPro"/>
</dbReference>
<dbReference type="InterPro" id="IPR036410">
    <property type="entry name" value="HSP_DnaJ_Cys-rich_dom_sf"/>
</dbReference>
<dbReference type="CDD" id="cd10719">
    <property type="entry name" value="DnaJ_zf"/>
    <property type="match status" value="1"/>
</dbReference>
<dbReference type="InterPro" id="IPR002939">
    <property type="entry name" value="DnaJ_C"/>
</dbReference>
<keyword evidence="3 14" id="KW-0963">Cytoplasm</keyword>
<protein>
    <recommendedName>
        <fullName evidence="13 14">Chaperone protein DnaJ</fullName>
    </recommendedName>
</protein>
<dbReference type="InterPro" id="IPR008971">
    <property type="entry name" value="HSP40/DnaJ_pept-bd"/>
</dbReference>
<feature type="repeat" description="CXXCXGXG motif" evidence="14">
    <location>
        <begin position="166"/>
        <end position="173"/>
    </location>
</feature>
<dbReference type="InterPro" id="IPR001305">
    <property type="entry name" value="HSP_DnaJ_Cys-rich_dom"/>
</dbReference>
<comment type="subunit">
    <text evidence="2 14">Homodimer.</text>
</comment>
<evidence type="ECO:0000256" key="12">
    <source>
        <dbReference type="ARBA" id="ARBA00061004"/>
    </source>
</evidence>
<feature type="binding site" evidence="14">
    <location>
        <position position="191"/>
    </location>
    <ligand>
        <name>Zn(2+)</name>
        <dbReference type="ChEBI" id="CHEBI:29105"/>
        <label>2</label>
    </ligand>
</feature>
<comment type="subcellular location">
    <subcellularLocation>
        <location evidence="1 14">Cytoplasm</location>
    </subcellularLocation>
</comment>
<dbReference type="Pfam" id="PF00226">
    <property type="entry name" value="DnaJ"/>
    <property type="match status" value="1"/>
</dbReference>
<feature type="binding site" evidence="14">
    <location>
        <position position="205"/>
    </location>
    <ligand>
        <name>Zn(2+)</name>
        <dbReference type="ChEBI" id="CHEBI:29105"/>
        <label>1</label>
    </ligand>
</feature>
<dbReference type="NCBIfam" id="NF008035">
    <property type="entry name" value="PRK10767.1"/>
    <property type="match status" value="1"/>
</dbReference>
<evidence type="ECO:0000259" key="16">
    <source>
        <dbReference type="PROSITE" id="PS50076"/>
    </source>
</evidence>
<dbReference type="FunFam" id="1.10.287.110:FF:000034">
    <property type="entry name" value="Chaperone protein DnaJ"/>
    <property type="match status" value="1"/>
</dbReference>
<feature type="zinc finger region" description="CR-type" evidence="15">
    <location>
        <begin position="136"/>
        <end position="214"/>
    </location>
</feature>
<feature type="repeat" description="CXXCXGXG motif" evidence="14">
    <location>
        <begin position="202"/>
        <end position="209"/>
    </location>
</feature>
<evidence type="ECO:0000256" key="1">
    <source>
        <dbReference type="ARBA" id="ARBA00004496"/>
    </source>
</evidence>
<comment type="similarity">
    <text evidence="12 14">Belongs to the DnaJ family.</text>
</comment>
<dbReference type="OrthoDB" id="9779889at2"/>
<comment type="cofactor">
    <cofactor evidence="14">
        <name>Zn(2+)</name>
        <dbReference type="ChEBI" id="CHEBI:29105"/>
    </cofactor>
    <text evidence="14">Binds 2 Zn(2+) ions per monomer.</text>
</comment>
<dbReference type="PRINTS" id="PR00625">
    <property type="entry name" value="JDOMAIN"/>
</dbReference>
<dbReference type="HAMAP" id="MF_01152">
    <property type="entry name" value="DnaJ"/>
    <property type="match status" value="1"/>
</dbReference>
<keyword evidence="5 14" id="KW-0479">Metal-binding</keyword>
<dbReference type="Pfam" id="PF00684">
    <property type="entry name" value="DnaJ_CXXCXGXG"/>
    <property type="match status" value="1"/>
</dbReference>
<evidence type="ECO:0000256" key="8">
    <source>
        <dbReference type="ARBA" id="ARBA00022833"/>
    </source>
</evidence>
<feature type="binding site" evidence="14">
    <location>
        <position position="149"/>
    </location>
    <ligand>
        <name>Zn(2+)</name>
        <dbReference type="ChEBI" id="CHEBI:29105"/>
        <label>1</label>
    </ligand>
</feature>
<dbReference type="Pfam" id="PF01556">
    <property type="entry name" value="DnaJ_C"/>
    <property type="match status" value="1"/>
</dbReference>
<dbReference type="PROSITE" id="PS00636">
    <property type="entry name" value="DNAJ_1"/>
    <property type="match status" value="1"/>
</dbReference>
<dbReference type="GO" id="GO:0006260">
    <property type="term" value="P:DNA replication"/>
    <property type="evidence" value="ECO:0007669"/>
    <property type="project" value="UniProtKB-KW"/>
</dbReference>
<feature type="binding site" evidence="14">
    <location>
        <position position="169"/>
    </location>
    <ligand>
        <name>Zn(2+)</name>
        <dbReference type="ChEBI" id="CHEBI:29105"/>
        <label>2</label>
    </ligand>
</feature>
<dbReference type="FunFam" id="2.10.230.10:FF:000002">
    <property type="entry name" value="Molecular chaperone DnaJ"/>
    <property type="match status" value="1"/>
</dbReference>
<dbReference type="InterPro" id="IPR012724">
    <property type="entry name" value="DnaJ"/>
</dbReference>
<evidence type="ECO:0000256" key="15">
    <source>
        <dbReference type="PROSITE-ProRule" id="PRU00546"/>
    </source>
</evidence>
<dbReference type="SMART" id="SM00271">
    <property type="entry name" value="DnaJ"/>
    <property type="match status" value="1"/>
</dbReference>
<dbReference type="AlphaFoldDB" id="A0A239PL19"/>
<evidence type="ECO:0000256" key="11">
    <source>
        <dbReference type="ARBA" id="ARBA00053423"/>
    </source>
</evidence>
<dbReference type="RefSeq" id="WP_089411010.1">
    <property type="nucleotide sequence ID" value="NZ_FZQA01000001.1"/>
</dbReference>
<dbReference type="SUPFAM" id="SSF49493">
    <property type="entry name" value="HSP40/DnaJ peptide-binding domain"/>
    <property type="match status" value="2"/>
</dbReference>
<feature type="domain" description="J" evidence="16">
    <location>
        <begin position="5"/>
        <end position="70"/>
    </location>
</feature>
<reference evidence="18 19" key="1">
    <citation type="submission" date="2017-07" db="EMBL/GenBank/DDBJ databases">
        <authorList>
            <person name="Sun Z.S."/>
            <person name="Albrecht U."/>
            <person name="Echele G."/>
            <person name="Lee C.C."/>
        </authorList>
    </citation>
    <scope>NUCLEOTIDE SEQUENCE [LARGE SCALE GENOMIC DNA]</scope>
    <source>
        <strain evidence="18 19">CGMCC 1.12710</strain>
    </source>
</reference>
<dbReference type="InterPro" id="IPR018253">
    <property type="entry name" value="DnaJ_domain_CS"/>
</dbReference>
<keyword evidence="7 14" id="KW-0863">Zinc-finger</keyword>
<evidence type="ECO:0000256" key="10">
    <source>
        <dbReference type="ARBA" id="ARBA00023186"/>
    </source>
</evidence>
<evidence type="ECO:0000256" key="13">
    <source>
        <dbReference type="ARBA" id="ARBA00067609"/>
    </source>
</evidence>
<dbReference type="PANTHER" id="PTHR43096">
    <property type="entry name" value="DNAJ HOMOLOG 1, MITOCHONDRIAL-RELATED"/>
    <property type="match status" value="1"/>
</dbReference>
<keyword evidence="8 14" id="KW-0862">Zinc</keyword>
<evidence type="ECO:0000256" key="6">
    <source>
        <dbReference type="ARBA" id="ARBA00022737"/>
    </source>
</evidence>
<gene>
    <name evidence="14" type="primary">dnaJ</name>
    <name evidence="18" type="ORF">SAMN06297382_0519</name>
</gene>
<feature type="repeat" description="CXXCXGXG motif" evidence="14">
    <location>
        <begin position="188"/>
        <end position="195"/>
    </location>
</feature>
<dbReference type="GO" id="GO:0031072">
    <property type="term" value="F:heat shock protein binding"/>
    <property type="evidence" value="ECO:0007669"/>
    <property type="project" value="InterPro"/>
</dbReference>
<name>A0A239PL19_9PROT</name>
<dbReference type="GO" id="GO:0051082">
    <property type="term" value="F:unfolded protein binding"/>
    <property type="evidence" value="ECO:0007669"/>
    <property type="project" value="UniProtKB-UniRule"/>
</dbReference>
<dbReference type="InterPro" id="IPR036869">
    <property type="entry name" value="J_dom_sf"/>
</dbReference>
<dbReference type="GO" id="GO:0009408">
    <property type="term" value="P:response to heat"/>
    <property type="evidence" value="ECO:0007669"/>
    <property type="project" value="InterPro"/>
</dbReference>
<evidence type="ECO:0000313" key="19">
    <source>
        <dbReference type="Proteomes" id="UP000198346"/>
    </source>
</evidence>
<comment type="function">
    <text evidence="11 14">Participates actively in the response to hyperosmotic and heat shock by preventing the aggregation of stress-denatured proteins and by disaggregating proteins, also in an autonomous, DnaK-independent fashion. Unfolded proteins bind initially to DnaJ; upon interaction with the DnaJ-bound protein, DnaK hydrolyzes its bound ATP, resulting in the formation of a stable complex. GrpE releases ADP from DnaK; ATP binding to DnaK triggers the release of the substrate protein, thus completing the reaction cycle. Several rounds of ATP-dependent interactions between DnaJ, DnaK and GrpE are required for fully efficient folding. Also involved, together with DnaK and GrpE, in the DNA replication of plasmids through activation of initiation proteins.</text>
</comment>
<dbReference type="Proteomes" id="UP000198346">
    <property type="component" value="Unassembled WGS sequence"/>
</dbReference>
<dbReference type="PANTHER" id="PTHR43096:SF48">
    <property type="entry name" value="CHAPERONE PROTEIN DNAJ"/>
    <property type="match status" value="1"/>
</dbReference>
<feature type="repeat" description="CXXCXGXG motif" evidence="14">
    <location>
        <begin position="149"/>
        <end position="156"/>
    </location>
</feature>
<keyword evidence="10 14" id="KW-0143">Chaperone</keyword>
<feature type="binding site" evidence="14">
    <location>
        <position position="188"/>
    </location>
    <ligand>
        <name>Zn(2+)</name>
        <dbReference type="ChEBI" id="CHEBI:29105"/>
        <label>2</label>
    </ligand>
</feature>
<keyword evidence="4 14" id="KW-0235">DNA replication</keyword>
<dbReference type="InterPro" id="IPR001623">
    <property type="entry name" value="DnaJ_domain"/>
</dbReference>
<evidence type="ECO:0000259" key="17">
    <source>
        <dbReference type="PROSITE" id="PS51188"/>
    </source>
</evidence>
<feature type="domain" description="CR-type" evidence="17">
    <location>
        <begin position="136"/>
        <end position="214"/>
    </location>
</feature>
<proteinExistence type="inferred from homology"/>
<dbReference type="CDD" id="cd10747">
    <property type="entry name" value="DnaJ_C"/>
    <property type="match status" value="1"/>
</dbReference>
<feature type="binding site" evidence="14">
    <location>
        <position position="202"/>
    </location>
    <ligand>
        <name>Zn(2+)</name>
        <dbReference type="ChEBI" id="CHEBI:29105"/>
        <label>1</label>
    </ligand>
</feature>
<dbReference type="Gene3D" id="1.10.287.110">
    <property type="entry name" value="DnaJ domain"/>
    <property type="match status" value="1"/>
</dbReference>
<dbReference type="PROSITE" id="PS50076">
    <property type="entry name" value="DNAJ_2"/>
    <property type="match status" value="1"/>
</dbReference>
<dbReference type="Gene3D" id="2.60.260.20">
    <property type="entry name" value="Urease metallochaperone UreE, N-terminal domain"/>
    <property type="match status" value="2"/>
</dbReference>
<dbReference type="GO" id="GO:0005737">
    <property type="term" value="C:cytoplasm"/>
    <property type="evidence" value="ECO:0007669"/>
    <property type="project" value="UniProtKB-SubCell"/>
</dbReference>
<evidence type="ECO:0000313" key="18">
    <source>
        <dbReference type="EMBL" id="SNT68023.1"/>
    </source>
</evidence>
<evidence type="ECO:0000256" key="9">
    <source>
        <dbReference type="ARBA" id="ARBA00023016"/>
    </source>
</evidence>
<accession>A0A239PL19</accession>
<dbReference type="PROSITE" id="PS51188">
    <property type="entry name" value="ZF_CR"/>
    <property type="match status" value="1"/>
</dbReference>
<dbReference type="FunFam" id="2.60.260.20:FF:000004">
    <property type="entry name" value="Molecular chaperone DnaJ"/>
    <property type="match status" value="1"/>
</dbReference>